<organism evidence="9 10">
    <name type="scientific">Micromonospora haikouensis</name>
    <dbReference type="NCBI Taxonomy" id="686309"/>
    <lineage>
        <taxon>Bacteria</taxon>
        <taxon>Bacillati</taxon>
        <taxon>Actinomycetota</taxon>
        <taxon>Actinomycetes</taxon>
        <taxon>Micromonosporales</taxon>
        <taxon>Micromonosporaceae</taxon>
        <taxon>Micromonospora</taxon>
    </lineage>
</organism>
<keyword evidence="4" id="KW-1003">Cell membrane</keyword>
<dbReference type="RefSeq" id="WP_043961279.1">
    <property type="nucleotide sequence ID" value="NZ_JBIAOP010000006.1"/>
</dbReference>
<feature type="transmembrane region" description="Helical" evidence="8">
    <location>
        <begin position="284"/>
        <end position="305"/>
    </location>
</feature>
<protein>
    <recommendedName>
        <fullName evidence="11">Iron complex transport system permease protein</fullName>
    </recommendedName>
</protein>
<keyword evidence="5 8" id="KW-0812">Transmembrane</keyword>
<dbReference type="GO" id="GO:0033214">
    <property type="term" value="P:siderophore-iron import into cell"/>
    <property type="evidence" value="ECO:0007669"/>
    <property type="project" value="TreeGrafter"/>
</dbReference>
<dbReference type="PANTHER" id="PTHR30472:SF1">
    <property type="entry name" value="FE(3+) DICITRATE TRANSPORT SYSTEM PERMEASE PROTEIN FECC-RELATED"/>
    <property type="match status" value="1"/>
</dbReference>
<evidence type="ECO:0000256" key="2">
    <source>
        <dbReference type="ARBA" id="ARBA00007935"/>
    </source>
</evidence>
<dbReference type="SUPFAM" id="SSF81345">
    <property type="entry name" value="ABC transporter involved in vitamin B12 uptake, BtuC"/>
    <property type="match status" value="1"/>
</dbReference>
<evidence type="ECO:0000256" key="1">
    <source>
        <dbReference type="ARBA" id="ARBA00004651"/>
    </source>
</evidence>
<dbReference type="GO" id="GO:0005886">
    <property type="term" value="C:plasma membrane"/>
    <property type="evidence" value="ECO:0007669"/>
    <property type="project" value="UniProtKB-SubCell"/>
</dbReference>
<evidence type="ECO:0008006" key="11">
    <source>
        <dbReference type="Google" id="ProtNLM"/>
    </source>
</evidence>
<evidence type="ECO:0000256" key="7">
    <source>
        <dbReference type="ARBA" id="ARBA00023136"/>
    </source>
</evidence>
<comment type="subcellular location">
    <subcellularLocation>
        <location evidence="1">Cell membrane</location>
        <topology evidence="1">Multi-pass membrane protein</topology>
    </subcellularLocation>
</comment>
<keyword evidence="6 8" id="KW-1133">Transmembrane helix</keyword>
<dbReference type="OrthoDB" id="9782305at2"/>
<gene>
    <name evidence="9" type="ORF">TK50_02925</name>
</gene>
<dbReference type="PATRIC" id="fig|47853.6.peg.630"/>
<evidence type="ECO:0000256" key="4">
    <source>
        <dbReference type="ARBA" id="ARBA00022475"/>
    </source>
</evidence>
<evidence type="ECO:0000256" key="6">
    <source>
        <dbReference type="ARBA" id="ARBA00022989"/>
    </source>
</evidence>
<evidence type="ECO:0000313" key="10">
    <source>
        <dbReference type="Proteomes" id="UP000032254"/>
    </source>
</evidence>
<feature type="transmembrane region" description="Helical" evidence="8">
    <location>
        <begin position="70"/>
        <end position="87"/>
    </location>
</feature>
<feature type="transmembrane region" description="Helical" evidence="8">
    <location>
        <begin position="245"/>
        <end position="272"/>
    </location>
</feature>
<dbReference type="Pfam" id="PF01032">
    <property type="entry name" value="FecCD"/>
    <property type="match status" value="1"/>
</dbReference>
<dbReference type="InterPro" id="IPR000522">
    <property type="entry name" value="ABC_transptr_permease_BtuC"/>
</dbReference>
<accession>A0A0D0X163</accession>
<feature type="transmembrane region" description="Helical" evidence="8">
    <location>
        <begin position="99"/>
        <end position="120"/>
    </location>
</feature>
<dbReference type="Gene3D" id="1.10.3470.10">
    <property type="entry name" value="ABC transporter involved in vitamin B12 uptake, BtuC"/>
    <property type="match status" value="1"/>
</dbReference>
<keyword evidence="7 8" id="KW-0472">Membrane</keyword>
<keyword evidence="10" id="KW-1185">Reference proteome</keyword>
<evidence type="ECO:0000256" key="3">
    <source>
        <dbReference type="ARBA" id="ARBA00022448"/>
    </source>
</evidence>
<keyword evidence="3" id="KW-0813">Transport</keyword>
<dbReference type="InterPro" id="IPR037294">
    <property type="entry name" value="ABC_BtuC-like"/>
</dbReference>
<dbReference type="AlphaFoldDB" id="A0A0D0X163"/>
<proteinExistence type="inferred from homology"/>
<evidence type="ECO:0000313" key="9">
    <source>
        <dbReference type="EMBL" id="KIR64609.1"/>
    </source>
</evidence>
<dbReference type="PANTHER" id="PTHR30472">
    <property type="entry name" value="FERRIC ENTEROBACTIN TRANSPORT SYSTEM PERMEASE PROTEIN"/>
    <property type="match status" value="1"/>
</dbReference>
<reference evidence="9 10" key="1">
    <citation type="submission" date="2015-01" db="EMBL/GenBank/DDBJ databases">
        <title>Sequencing and annotation of Micromonospora carbonacea strain JXNU-1 genome.</title>
        <authorList>
            <person name="Long Z."/>
            <person name="Huang Y."/>
            <person name="Jiang Y."/>
        </authorList>
    </citation>
    <scope>NUCLEOTIDE SEQUENCE [LARGE SCALE GENOMIC DNA]</scope>
    <source>
        <strain evidence="9 10">JXNU-1</strain>
    </source>
</reference>
<comment type="similarity">
    <text evidence="2">Belongs to the binding-protein-dependent transport system permease family. FecCD subfamily.</text>
</comment>
<name>A0A0D0X163_9ACTN</name>
<dbReference type="GeneID" id="301303126"/>
<evidence type="ECO:0000256" key="5">
    <source>
        <dbReference type="ARBA" id="ARBA00022692"/>
    </source>
</evidence>
<dbReference type="CDD" id="cd06550">
    <property type="entry name" value="TM_ABC_iron-siderophores_like"/>
    <property type="match status" value="1"/>
</dbReference>
<comment type="caution">
    <text evidence="9">The sequence shown here is derived from an EMBL/GenBank/DDBJ whole genome shotgun (WGS) entry which is preliminary data.</text>
</comment>
<dbReference type="Proteomes" id="UP000032254">
    <property type="component" value="Unassembled WGS sequence"/>
</dbReference>
<dbReference type="GO" id="GO:0022857">
    <property type="term" value="F:transmembrane transporter activity"/>
    <property type="evidence" value="ECO:0007669"/>
    <property type="project" value="InterPro"/>
</dbReference>
<sequence length="341" mass="33655">MSVATPTGLRRPHLLAAGLLACAVALLASIAASLVVGALPLTPGTVLRELVAHGDSQAGLIVWEVRLPRTAIAICVGAALALAGVLMQALTRNPLADPGLLGVNAGAAAAVVAGILAGVAGQRGHLLLALLGAGVAAGLVTVIGGTRGPGTAEDGRLVLAGAAVGACLTGAVAGVTLLDQTAFDRYRFWAVGSLADQPLSALLTAAPALVAGLVVTVAVIRPLDVLRFGDDGGTALGVNPGRTRLLALVATTLLCGGATAVAGPIGFLGLAVPHAARAICGPRLGWVVAYSGLLGPILLITADVLGRLLARPGEIEVAIVMGAIGAPVFIALVRARRIPRP</sequence>
<dbReference type="EMBL" id="JXSX01000001">
    <property type="protein sequence ID" value="KIR64609.1"/>
    <property type="molecule type" value="Genomic_DNA"/>
</dbReference>
<feature type="transmembrane region" description="Helical" evidence="8">
    <location>
        <begin position="157"/>
        <end position="178"/>
    </location>
</feature>
<feature type="transmembrane region" description="Helical" evidence="8">
    <location>
        <begin position="126"/>
        <end position="145"/>
    </location>
</feature>
<evidence type="ECO:0000256" key="8">
    <source>
        <dbReference type="SAM" id="Phobius"/>
    </source>
</evidence>
<feature type="transmembrane region" description="Helical" evidence="8">
    <location>
        <begin position="317"/>
        <end position="335"/>
    </location>
</feature>
<feature type="transmembrane region" description="Helical" evidence="8">
    <location>
        <begin position="198"/>
        <end position="220"/>
    </location>
</feature>